<dbReference type="PANTHER" id="PTHR37981:SF1">
    <property type="entry name" value="SGNH HYDROLASE-TYPE ESTERASE DOMAIN-CONTAINING PROTEIN"/>
    <property type="match status" value="1"/>
</dbReference>
<protein>
    <submittedName>
        <fullName evidence="5">SGNH/GDSL hydrolase family protein</fullName>
    </submittedName>
</protein>
<accession>A0A970B5L5</accession>
<feature type="disulfide bond" evidence="2">
    <location>
        <begin position="65"/>
        <end position="89"/>
    </location>
</feature>
<feature type="disulfide bond" evidence="2">
    <location>
        <begin position="206"/>
        <end position="255"/>
    </location>
</feature>
<dbReference type="InterPro" id="IPR036514">
    <property type="entry name" value="SGNH_hydro_sf"/>
</dbReference>
<dbReference type="Pfam" id="PF13472">
    <property type="entry name" value="Lipase_GDSL_2"/>
    <property type="match status" value="1"/>
</dbReference>
<gene>
    <name evidence="5" type="ORF">G7Y82_14500</name>
</gene>
<dbReference type="AlphaFoldDB" id="A0A970B5L5"/>
<dbReference type="InterPro" id="IPR037460">
    <property type="entry name" value="SEST-like"/>
</dbReference>
<dbReference type="PANTHER" id="PTHR37981">
    <property type="entry name" value="LIPASE 2"/>
    <property type="match status" value="1"/>
</dbReference>
<feature type="active site" description="Nucleophile" evidence="1">
    <location>
        <position position="47"/>
    </location>
</feature>
<comment type="caution">
    <text evidence="5">The sequence shown here is derived from an EMBL/GenBank/DDBJ whole genome shotgun (WGS) entry which is preliminary data.</text>
</comment>
<dbReference type="Proteomes" id="UP000653472">
    <property type="component" value="Unassembled WGS sequence"/>
</dbReference>
<dbReference type="GO" id="GO:0006629">
    <property type="term" value="P:lipid metabolic process"/>
    <property type="evidence" value="ECO:0007669"/>
    <property type="project" value="TreeGrafter"/>
</dbReference>
<name>A0A970B5L5_9GAMM</name>
<evidence type="ECO:0000256" key="1">
    <source>
        <dbReference type="PIRSR" id="PIRSR637460-1"/>
    </source>
</evidence>
<dbReference type="EMBL" id="JAAVXB010000008">
    <property type="protein sequence ID" value="NKF23527.1"/>
    <property type="molecule type" value="Genomic_DNA"/>
</dbReference>
<dbReference type="SUPFAM" id="SSF52266">
    <property type="entry name" value="SGNH hydrolase"/>
    <property type="match status" value="1"/>
</dbReference>
<dbReference type="RefSeq" id="WP_168148850.1">
    <property type="nucleotide sequence ID" value="NZ_JAAVXB010000008.1"/>
</dbReference>
<evidence type="ECO:0000256" key="2">
    <source>
        <dbReference type="PIRSR" id="PIRSR637460-2"/>
    </source>
</evidence>
<keyword evidence="6" id="KW-1185">Reference proteome</keyword>
<organism evidence="5 6">
    <name type="scientific">Solimonas marina</name>
    <dbReference type="NCBI Taxonomy" id="2714601"/>
    <lineage>
        <taxon>Bacteria</taxon>
        <taxon>Pseudomonadati</taxon>
        <taxon>Pseudomonadota</taxon>
        <taxon>Gammaproteobacteria</taxon>
        <taxon>Nevskiales</taxon>
        <taxon>Nevskiaceae</taxon>
        <taxon>Solimonas</taxon>
    </lineage>
</organism>
<feature type="region of interest" description="Disordered" evidence="3">
    <location>
        <begin position="297"/>
        <end position="321"/>
    </location>
</feature>
<evidence type="ECO:0000256" key="3">
    <source>
        <dbReference type="SAM" id="MobiDB-lite"/>
    </source>
</evidence>
<feature type="domain" description="SGNH hydrolase-type esterase" evidence="4">
    <location>
        <begin position="43"/>
        <end position="287"/>
    </location>
</feature>
<evidence type="ECO:0000313" key="5">
    <source>
        <dbReference type="EMBL" id="NKF23527.1"/>
    </source>
</evidence>
<keyword evidence="5" id="KW-0378">Hydrolase</keyword>
<evidence type="ECO:0000313" key="6">
    <source>
        <dbReference type="Proteomes" id="UP000653472"/>
    </source>
</evidence>
<feature type="compositionally biased region" description="Low complexity" evidence="3">
    <location>
        <begin position="306"/>
        <end position="321"/>
    </location>
</feature>
<reference evidence="5" key="1">
    <citation type="submission" date="2020-03" db="EMBL/GenBank/DDBJ databases">
        <title>Solimonas marina sp. nov., isolated from deep seawater of the Pacific Ocean.</title>
        <authorList>
            <person name="Liu X."/>
            <person name="Lai Q."/>
            <person name="Sun F."/>
            <person name="Gai Y."/>
            <person name="Li G."/>
            <person name="Shao Z."/>
        </authorList>
    </citation>
    <scope>NUCLEOTIDE SEQUENCE</scope>
    <source>
        <strain evidence="5">C16B3</strain>
    </source>
</reference>
<feature type="active site" evidence="1">
    <location>
        <position position="280"/>
    </location>
</feature>
<dbReference type="InterPro" id="IPR013830">
    <property type="entry name" value="SGNH_hydro"/>
</dbReference>
<dbReference type="GO" id="GO:0016788">
    <property type="term" value="F:hydrolase activity, acting on ester bonds"/>
    <property type="evidence" value="ECO:0007669"/>
    <property type="project" value="InterPro"/>
</dbReference>
<evidence type="ECO:0000259" key="4">
    <source>
        <dbReference type="Pfam" id="PF13472"/>
    </source>
</evidence>
<keyword evidence="2" id="KW-1015">Disulfide bond</keyword>
<dbReference type="Gene3D" id="3.40.50.1110">
    <property type="entry name" value="SGNH hydrolase"/>
    <property type="match status" value="1"/>
</dbReference>
<dbReference type="CDD" id="cd01823">
    <property type="entry name" value="SEST_like"/>
    <property type="match status" value="1"/>
</dbReference>
<sequence length="321" mass="34863">MKRLLLLAALLLTFALLLLAARIARWFWVQAQREPAGTAEYVALGSSFASGPGVEPQDPRSAWLCYRSLNDYPHLLAARRGLQLLDRSCSGATTAHILDRRQYPFMTRQIDAVTAQTRLVTVTIGGNDVDYIRNLVAWSWRNAPGGVPWFWKFGTRRPTPDAAVDAKLEALAINLRRLADTIRQRAPAATLVFVDYATVLPDGAGCPERLPLSNAQLARGRHVARRMSEITAKAAADSGALLVQASVLSREHDVCANEPWVFGWTLPGDPLRTYGPVAYHPTIAAMRAIATAIDAQLSGPRKDGGADPAADAPPKTTKPGL</sequence>
<proteinExistence type="predicted"/>